<gene>
    <name evidence="2" type="ORF">CYNAS_LOCUS10246</name>
</gene>
<feature type="transmembrane region" description="Helical" evidence="1">
    <location>
        <begin position="21"/>
        <end position="44"/>
    </location>
</feature>
<dbReference type="Proteomes" id="UP001176961">
    <property type="component" value="Unassembled WGS sequence"/>
</dbReference>
<evidence type="ECO:0000256" key="1">
    <source>
        <dbReference type="SAM" id="Phobius"/>
    </source>
</evidence>
<name>A0AA36M4W3_CYLNA</name>
<proteinExistence type="predicted"/>
<keyword evidence="3" id="KW-1185">Reference proteome</keyword>
<dbReference type="AlphaFoldDB" id="A0AA36M4W3"/>
<feature type="transmembrane region" description="Helical" evidence="1">
    <location>
        <begin position="121"/>
        <end position="140"/>
    </location>
</feature>
<comment type="caution">
    <text evidence="2">The sequence shown here is derived from an EMBL/GenBank/DDBJ whole genome shotgun (WGS) entry which is preliminary data.</text>
</comment>
<protein>
    <submittedName>
        <fullName evidence="2">Uncharacterized protein</fullName>
    </submittedName>
</protein>
<feature type="transmembrane region" description="Helical" evidence="1">
    <location>
        <begin position="50"/>
        <end position="74"/>
    </location>
</feature>
<sequence>MSMADIQVEKQYSLCGLSLRCATQICAAAQAIICFALSVLHHVLLEPSVIVHILVGIYFFCALLSTIFFVFCFFKRKFGSFYDNLLHAYLLSILLMALTSFFAVMYLPLSFLQQAHSLGEGMHYLFLFITAAGMLFLQFVQRNLVEQMLPVMEHSFV</sequence>
<reference evidence="2" key="1">
    <citation type="submission" date="2023-07" db="EMBL/GenBank/DDBJ databases">
        <authorList>
            <consortium name="CYATHOMIX"/>
        </authorList>
    </citation>
    <scope>NUCLEOTIDE SEQUENCE</scope>
    <source>
        <strain evidence="2">N/A</strain>
    </source>
</reference>
<keyword evidence="1" id="KW-0472">Membrane</keyword>
<evidence type="ECO:0000313" key="2">
    <source>
        <dbReference type="EMBL" id="CAJ0598263.1"/>
    </source>
</evidence>
<evidence type="ECO:0000313" key="3">
    <source>
        <dbReference type="Proteomes" id="UP001176961"/>
    </source>
</evidence>
<keyword evidence="1" id="KW-0812">Transmembrane</keyword>
<organism evidence="2 3">
    <name type="scientific">Cylicocyclus nassatus</name>
    <name type="common">Nematode worm</name>
    <dbReference type="NCBI Taxonomy" id="53992"/>
    <lineage>
        <taxon>Eukaryota</taxon>
        <taxon>Metazoa</taxon>
        <taxon>Ecdysozoa</taxon>
        <taxon>Nematoda</taxon>
        <taxon>Chromadorea</taxon>
        <taxon>Rhabditida</taxon>
        <taxon>Rhabditina</taxon>
        <taxon>Rhabditomorpha</taxon>
        <taxon>Strongyloidea</taxon>
        <taxon>Strongylidae</taxon>
        <taxon>Cylicocyclus</taxon>
    </lineage>
</organism>
<accession>A0AA36M4W3</accession>
<dbReference type="EMBL" id="CATQJL010000223">
    <property type="protein sequence ID" value="CAJ0598263.1"/>
    <property type="molecule type" value="Genomic_DNA"/>
</dbReference>
<keyword evidence="1" id="KW-1133">Transmembrane helix</keyword>
<feature type="transmembrane region" description="Helical" evidence="1">
    <location>
        <begin position="86"/>
        <end position="109"/>
    </location>
</feature>